<evidence type="ECO:0000256" key="5">
    <source>
        <dbReference type="ARBA" id="ARBA00020397"/>
    </source>
</evidence>
<keyword evidence="11" id="KW-0328">Glycosyltransferase</keyword>
<comment type="subunit">
    <text evidence="4 9">Heteromultimer composed of HisG and HisZ subunits.</text>
</comment>
<dbReference type="Proteomes" id="UP001501671">
    <property type="component" value="Unassembled WGS sequence"/>
</dbReference>
<dbReference type="InterPro" id="IPR004517">
    <property type="entry name" value="HisZ"/>
</dbReference>
<dbReference type="PANTHER" id="PTHR43707">
    <property type="entry name" value="HISTIDYL-TRNA SYNTHETASE"/>
    <property type="match status" value="1"/>
</dbReference>
<dbReference type="EMBL" id="BAABFO010000013">
    <property type="protein sequence ID" value="GAA4335562.1"/>
    <property type="molecule type" value="Genomic_DNA"/>
</dbReference>
<evidence type="ECO:0000256" key="2">
    <source>
        <dbReference type="ARBA" id="ARBA00004667"/>
    </source>
</evidence>
<reference evidence="12" key="1">
    <citation type="journal article" date="2019" name="Int. J. Syst. Evol. Microbiol.">
        <title>The Global Catalogue of Microorganisms (GCM) 10K type strain sequencing project: providing services to taxonomists for standard genome sequencing and annotation.</title>
        <authorList>
            <consortium name="The Broad Institute Genomics Platform"/>
            <consortium name="The Broad Institute Genome Sequencing Center for Infectious Disease"/>
            <person name="Wu L."/>
            <person name="Ma J."/>
        </authorList>
    </citation>
    <scope>NUCLEOTIDE SEQUENCE [LARGE SCALE GENOMIC DNA]</scope>
    <source>
        <strain evidence="12">JCM 17666</strain>
    </source>
</reference>
<comment type="similarity">
    <text evidence="3 9">Belongs to the class-II aminoacyl-tRNA synthetase family. HisZ subfamily.</text>
</comment>
<comment type="pathway">
    <text evidence="2 9">Amino-acid biosynthesis; L-histidine biosynthesis; L-histidine from 5-phospho-alpha-D-ribose 1-diphosphate: step 1/9.</text>
</comment>
<dbReference type="Gene3D" id="3.30.930.10">
    <property type="entry name" value="Bira Bifunctional Protein, Domain 2"/>
    <property type="match status" value="1"/>
</dbReference>
<evidence type="ECO:0000313" key="12">
    <source>
        <dbReference type="Proteomes" id="UP001501671"/>
    </source>
</evidence>
<dbReference type="HAMAP" id="MF_00125">
    <property type="entry name" value="HisZ"/>
    <property type="match status" value="1"/>
</dbReference>
<keyword evidence="7 9" id="KW-0368">Histidine biosynthesis</keyword>
<keyword evidence="9" id="KW-0028">Amino-acid biosynthesis</keyword>
<protein>
    <recommendedName>
        <fullName evidence="5 9">ATP phosphoribosyltransferase regulatory subunit</fullName>
    </recommendedName>
</protein>
<evidence type="ECO:0000256" key="8">
    <source>
        <dbReference type="ARBA" id="ARBA00025246"/>
    </source>
</evidence>
<keyword evidence="12" id="KW-1185">Reference proteome</keyword>
<dbReference type="PANTHER" id="PTHR43707:SF1">
    <property type="entry name" value="HISTIDINE--TRNA LIGASE, MITOCHONDRIAL-RELATED"/>
    <property type="match status" value="1"/>
</dbReference>
<keyword evidence="11" id="KW-0808">Transferase</keyword>
<dbReference type="InterPro" id="IPR045864">
    <property type="entry name" value="aa-tRNA-synth_II/BPL/LPL"/>
</dbReference>
<name>A0ABP8H7V9_9BURK</name>
<proteinExistence type="inferred from homology"/>
<comment type="miscellaneous">
    <text evidence="9">This function is generally fulfilled by the C-terminal part of HisG, which is missing in some bacteria such as this one.</text>
</comment>
<dbReference type="NCBIfam" id="NF008935">
    <property type="entry name" value="PRK12292.1-1"/>
    <property type="match status" value="1"/>
</dbReference>
<gene>
    <name evidence="9" type="primary">hisZ</name>
    <name evidence="11" type="ORF">GCM10023144_29050</name>
</gene>
<dbReference type="SUPFAM" id="SSF55681">
    <property type="entry name" value="Class II aaRS and biotin synthetases"/>
    <property type="match status" value="1"/>
</dbReference>
<keyword evidence="6 9" id="KW-0963">Cytoplasm</keyword>
<evidence type="ECO:0000256" key="3">
    <source>
        <dbReference type="ARBA" id="ARBA00005539"/>
    </source>
</evidence>
<dbReference type="CDD" id="cd00773">
    <property type="entry name" value="HisRS-like_core"/>
    <property type="match status" value="1"/>
</dbReference>
<evidence type="ECO:0000256" key="4">
    <source>
        <dbReference type="ARBA" id="ARBA00011496"/>
    </source>
</evidence>
<comment type="caution">
    <text evidence="11">The sequence shown here is derived from an EMBL/GenBank/DDBJ whole genome shotgun (WGS) entry which is preliminary data.</text>
</comment>
<evidence type="ECO:0000256" key="6">
    <source>
        <dbReference type="ARBA" id="ARBA00022490"/>
    </source>
</evidence>
<comment type="function">
    <text evidence="8 9">Required for the first step of histidine biosynthesis. May allow the feedback regulation of ATP phosphoribosyltransferase activity by histidine.</text>
</comment>
<evidence type="ECO:0000256" key="9">
    <source>
        <dbReference type="HAMAP-Rule" id="MF_00125"/>
    </source>
</evidence>
<dbReference type="NCBIfam" id="TIGR00443">
    <property type="entry name" value="hisZ_biosyn_reg"/>
    <property type="match status" value="1"/>
</dbReference>
<dbReference type="NCBIfam" id="NF009086">
    <property type="entry name" value="PRK12421.1"/>
    <property type="match status" value="1"/>
</dbReference>
<dbReference type="GO" id="GO:0016757">
    <property type="term" value="F:glycosyltransferase activity"/>
    <property type="evidence" value="ECO:0007669"/>
    <property type="project" value="UniProtKB-KW"/>
</dbReference>
<dbReference type="Pfam" id="PF13393">
    <property type="entry name" value="tRNA-synt_His"/>
    <property type="match status" value="1"/>
</dbReference>
<evidence type="ECO:0000313" key="11">
    <source>
        <dbReference type="EMBL" id="GAA4335562.1"/>
    </source>
</evidence>
<sequence>MGLHEVHTRSRFFFVRCFYELRTRKRMGKWLLPESLADILPAEARRIEELRRLLLDLYRTYGYELVMPPLVEYLDSLLSGSGGDLDLHTFKLVDQLSGRSLGIRADMTPQVMRIDAHLLNRAGVTRLCYYGSVLHTRPRGLWATREPLQIGAEIYGHAGPEADVEVMRLALESVARAGVADYRIDLSHLGVVRALLEADPAAAARADEIFGLLRDKDTPGLAALAPALRADTAAALQALPGLYGDADVIERARGLLPALPQIAAALDTLASLARALDVEVGIDLADVRSFHYHTGIVFAIYCDAWPNAVVRGGRYDDVGRDFGRARPATGFSLDLRELAGLLPPAVASSAVRAPWGTDPELAKAVDALRAAGQIVVQSLPGHEPDEQEYVCDRELVLRDGAWQVVLLAPAAPSSPH</sequence>
<accession>A0ABP8H7V9</accession>
<organism evidence="11 12">
    <name type="scientific">Pigmentiphaga soli</name>
    <dbReference type="NCBI Taxonomy" id="1007095"/>
    <lineage>
        <taxon>Bacteria</taxon>
        <taxon>Pseudomonadati</taxon>
        <taxon>Pseudomonadota</taxon>
        <taxon>Betaproteobacteria</taxon>
        <taxon>Burkholderiales</taxon>
        <taxon>Alcaligenaceae</taxon>
        <taxon>Pigmentiphaga</taxon>
    </lineage>
</organism>
<evidence type="ECO:0000259" key="10">
    <source>
        <dbReference type="Pfam" id="PF13393"/>
    </source>
</evidence>
<evidence type="ECO:0000256" key="7">
    <source>
        <dbReference type="ARBA" id="ARBA00023102"/>
    </source>
</evidence>
<dbReference type="InterPro" id="IPR004516">
    <property type="entry name" value="HisRS/HisZ"/>
</dbReference>
<feature type="domain" description="Class II Histidinyl-tRNA synthetase (HisRS)-like catalytic core" evidence="10">
    <location>
        <begin position="36"/>
        <end position="338"/>
    </location>
</feature>
<evidence type="ECO:0000256" key="1">
    <source>
        <dbReference type="ARBA" id="ARBA00004496"/>
    </source>
</evidence>
<comment type="subcellular location">
    <subcellularLocation>
        <location evidence="1 9">Cytoplasm</location>
    </subcellularLocation>
</comment>
<dbReference type="InterPro" id="IPR041715">
    <property type="entry name" value="HisRS-like_core"/>
</dbReference>